<proteinExistence type="predicted"/>
<organism evidence="1">
    <name type="scientific">Candidatus Moduliflexus flocculans</name>
    <dbReference type="NCBI Taxonomy" id="1499966"/>
    <lineage>
        <taxon>Bacteria</taxon>
        <taxon>Candidatus Moduliflexota</taxon>
        <taxon>Candidatus Moduliflexia</taxon>
        <taxon>Candidatus Moduliflexales</taxon>
        <taxon>Candidatus Moduliflexaceae</taxon>
    </lineage>
</organism>
<dbReference type="AlphaFoldDB" id="A0A081BTG7"/>
<dbReference type="EMBL" id="DF820462">
    <property type="protein sequence ID" value="GAK54698.1"/>
    <property type="molecule type" value="Genomic_DNA"/>
</dbReference>
<accession>A0A081BTG7</accession>
<dbReference type="STRING" id="1499966.U14_05986"/>
<protein>
    <submittedName>
        <fullName evidence="1">Uncharacterized protein</fullName>
    </submittedName>
</protein>
<dbReference type="Proteomes" id="UP000030700">
    <property type="component" value="Unassembled WGS sequence"/>
</dbReference>
<reference evidence="1" key="1">
    <citation type="journal article" date="2015" name="PeerJ">
        <title>First genomic representation of candidate bacterial phylum KSB3 points to enhanced environmental sensing as a trigger of wastewater bulking.</title>
        <authorList>
            <person name="Sekiguchi Y."/>
            <person name="Ohashi A."/>
            <person name="Parks D.H."/>
            <person name="Yamauchi T."/>
            <person name="Tyson G.W."/>
            <person name="Hugenholtz P."/>
        </authorList>
    </citation>
    <scope>NUCLEOTIDE SEQUENCE [LARGE SCALE GENOMIC DNA]</scope>
</reference>
<gene>
    <name evidence="1" type="ORF">U14_05986</name>
</gene>
<sequence length="73" mass="8957">MQEKTTILILTANPKNTRQLRLDEEVRDIREALERSSFCERFDVQERRAVRPQDMQQAFGMRRNRCRWAWNFN</sequence>
<keyword evidence="2" id="KW-1185">Reference proteome</keyword>
<name>A0A081BTG7_9BACT</name>
<dbReference type="HOGENOM" id="CLU_2697064_0_0_0"/>
<evidence type="ECO:0000313" key="2">
    <source>
        <dbReference type="Proteomes" id="UP000030700"/>
    </source>
</evidence>
<evidence type="ECO:0000313" key="1">
    <source>
        <dbReference type="EMBL" id="GAK54698.1"/>
    </source>
</evidence>